<dbReference type="Pfam" id="PF08713">
    <property type="entry name" value="DNA_alkylation"/>
    <property type="match status" value="1"/>
</dbReference>
<dbReference type="InterPro" id="IPR016024">
    <property type="entry name" value="ARM-type_fold"/>
</dbReference>
<dbReference type="Proteomes" id="UP000614469">
    <property type="component" value="Unassembled WGS sequence"/>
</dbReference>
<accession>A0A8J6THK5</accession>
<dbReference type="SUPFAM" id="SSF48371">
    <property type="entry name" value="ARM repeat"/>
    <property type="match status" value="1"/>
</dbReference>
<organism evidence="1 2">
    <name type="scientific">Candidatus Desulfolinea nitratireducens</name>
    <dbReference type="NCBI Taxonomy" id="2841698"/>
    <lineage>
        <taxon>Bacteria</taxon>
        <taxon>Bacillati</taxon>
        <taxon>Chloroflexota</taxon>
        <taxon>Anaerolineae</taxon>
        <taxon>Anaerolineales</taxon>
        <taxon>Anaerolineales incertae sedis</taxon>
        <taxon>Candidatus Desulfolinea</taxon>
    </lineage>
</organism>
<dbReference type="EMBL" id="JACNJN010000077">
    <property type="protein sequence ID" value="MBC8334725.1"/>
    <property type="molecule type" value="Genomic_DNA"/>
</dbReference>
<name>A0A8J6THK5_9CHLR</name>
<evidence type="ECO:0000313" key="1">
    <source>
        <dbReference type="EMBL" id="MBC8334725.1"/>
    </source>
</evidence>
<comment type="caution">
    <text evidence="1">The sequence shown here is derived from an EMBL/GenBank/DDBJ whole genome shotgun (WGS) entry which is preliminary data.</text>
</comment>
<proteinExistence type="predicted"/>
<dbReference type="AlphaFoldDB" id="A0A8J6THK5"/>
<evidence type="ECO:0000313" key="2">
    <source>
        <dbReference type="Proteomes" id="UP000614469"/>
    </source>
</evidence>
<dbReference type="Gene3D" id="1.25.10.90">
    <property type="match status" value="1"/>
</dbReference>
<dbReference type="InterPro" id="IPR014825">
    <property type="entry name" value="DNA_alkylation"/>
</dbReference>
<sequence>MPAIDLARLKKQTARLADLFDQPAVFIPALQEILDLYVNHSLRTRKSVAPSSVLPTYRTPTEILQRIESELSPLASQNANQALELADELWDTGYLETRLLAAFLLGHISPEEDRLLARLTAWTQKVRDPNVRTSLLTNSLARLRKETPDQFLILVTEWLYPYRQQFWSNGLQALLPLIKAQDFENLPSIFDIIDPIIEAAPTFLQGDIENIIRALYKASPTETTYFIKNILERKKNPKTSLLIRRILPTLPTDLQISLQEGLKAN</sequence>
<reference evidence="1 2" key="1">
    <citation type="submission" date="2020-08" db="EMBL/GenBank/DDBJ databases">
        <title>Bridging the membrane lipid divide: bacteria of the FCB group superphylum have the potential to synthesize archaeal ether lipids.</title>
        <authorList>
            <person name="Villanueva L."/>
            <person name="Von Meijenfeldt F.A.B."/>
            <person name="Westbye A.B."/>
            <person name="Yadav S."/>
            <person name="Hopmans E.C."/>
            <person name="Dutilh B.E."/>
            <person name="Sinninghe Damste J.S."/>
        </authorList>
    </citation>
    <scope>NUCLEOTIDE SEQUENCE [LARGE SCALE GENOMIC DNA]</scope>
    <source>
        <strain evidence="1">NIOZ-UU36</strain>
    </source>
</reference>
<protein>
    <submittedName>
        <fullName evidence="1">DNA alkylation repair protein</fullName>
    </submittedName>
</protein>
<gene>
    <name evidence="1" type="ORF">H8E29_05630</name>
</gene>